<feature type="region of interest" description="Disordered" evidence="2">
    <location>
        <begin position="1"/>
        <end position="210"/>
    </location>
</feature>
<feature type="compositionally biased region" description="Basic residues" evidence="2">
    <location>
        <begin position="95"/>
        <end position="107"/>
    </location>
</feature>
<dbReference type="GO" id="GO:0008270">
    <property type="term" value="F:zinc ion binding"/>
    <property type="evidence" value="ECO:0007669"/>
    <property type="project" value="InterPro"/>
</dbReference>
<dbReference type="InterPro" id="IPR036864">
    <property type="entry name" value="Zn2-C6_fun-type_DNA-bd_sf"/>
</dbReference>
<sequence>MADDTMPPRPNCEFDFNLPHGIDTEEAMDVDNDPQQNNEESTDDPMDDLFNDPEPDDVIGADDQHDALNYKTFEAGFSDDEGGTEVFDRSWTVHQARKAPPKQKKSPRRSEDDDGDNESSPKLKKPRKSLFGGPVEERETAALEDHVPNAHSVSGLDVRQRMSSLNLDQQEAQDERPFHLGFGLGSSERGSMSPGPSRAPSEDSVFIPRDNQPVYPLRQNINRKKAMTHIDTDKTGNYDPSHNAKMKALRIQKAKAAKAAKKKAKGKGKAQVEPKEHDIKLIVKLRFKAFGNVRNYTNDEDNWPDGWSEVNSDYENEAKEYRNFYRRNTPDLDPQLPIEDPRSAARDLTGYPAARGCKHCLEHKRNCTMVEGDAYPCDQCDDEDNDCIPILEPLVKGGCKQCIDDGQDSCSFEDDPDKAVCDHCSEQEYICEALPPRGYKTPRTSIDDIMYSSTRKHIQCTYCRVEKKRCSLKKKTDKPPCKHCKNHGIGCTFYDLPKTARESKAAARQKAALGPTDGDAPEVSKPGSDFFSTEDLEDMMREDEEVFSREPTPEIEMEDNAGNKGPLTKIKTCFAHPMRFNVELENTTDCNFCEFPLFAFVGHFEREVHVIQWYSGLGYTETGGGFCEGKGVTQMCTDCTVARLQVICCPNHEFQSVFEGDDAPPDFDAMATEIMTAEPASAEFRYQLQRWCAMCFSAATWGCATVQPSLANDEETVGCGLRLCDTCAVTLRDVHDWDLEQMAAEMDWRPKTKEEDEQTGNLAGQARADVGLLRSSGLLMKNMGAADDDEA</sequence>
<dbReference type="GO" id="GO:0000981">
    <property type="term" value="F:DNA-binding transcription factor activity, RNA polymerase II-specific"/>
    <property type="evidence" value="ECO:0007669"/>
    <property type="project" value="InterPro"/>
</dbReference>
<name>A0A6A7A8V4_9PLEO</name>
<evidence type="ECO:0000256" key="2">
    <source>
        <dbReference type="SAM" id="MobiDB-lite"/>
    </source>
</evidence>
<dbReference type="OrthoDB" id="5303703at2759"/>
<gene>
    <name evidence="4" type="ORF">CC86DRAFT_344135</name>
</gene>
<protein>
    <recommendedName>
        <fullName evidence="3">Zn(2)-C6 fungal-type domain-containing protein</fullName>
    </recommendedName>
</protein>
<feature type="compositionally biased region" description="Polar residues" evidence="2">
    <location>
        <begin position="161"/>
        <end position="170"/>
    </location>
</feature>
<feature type="domain" description="Zn(2)-C6 fungal-type" evidence="3">
    <location>
        <begin position="459"/>
        <end position="493"/>
    </location>
</feature>
<dbReference type="EMBL" id="MU006220">
    <property type="protein sequence ID" value="KAF2829626.1"/>
    <property type="molecule type" value="Genomic_DNA"/>
</dbReference>
<organism evidence="4 5">
    <name type="scientific">Ophiobolus disseminans</name>
    <dbReference type="NCBI Taxonomy" id="1469910"/>
    <lineage>
        <taxon>Eukaryota</taxon>
        <taxon>Fungi</taxon>
        <taxon>Dikarya</taxon>
        <taxon>Ascomycota</taxon>
        <taxon>Pezizomycotina</taxon>
        <taxon>Dothideomycetes</taxon>
        <taxon>Pleosporomycetidae</taxon>
        <taxon>Pleosporales</taxon>
        <taxon>Pleosporineae</taxon>
        <taxon>Phaeosphaeriaceae</taxon>
        <taxon>Ophiobolus</taxon>
    </lineage>
</organism>
<dbReference type="SUPFAM" id="SSF57701">
    <property type="entry name" value="Zn2/Cys6 DNA-binding domain"/>
    <property type="match status" value="1"/>
</dbReference>
<feature type="compositionally biased region" description="Basic and acidic residues" evidence="2">
    <location>
        <begin position="135"/>
        <end position="148"/>
    </location>
</feature>
<dbReference type="Proteomes" id="UP000799424">
    <property type="component" value="Unassembled WGS sequence"/>
</dbReference>
<dbReference type="PROSITE" id="PS50048">
    <property type="entry name" value="ZN2_CY6_FUNGAL_2"/>
    <property type="match status" value="1"/>
</dbReference>
<dbReference type="AlphaFoldDB" id="A0A6A7A8V4"/>
<evidence type="ECO:0000313" key="5">
    <source>
        <dbReference type="Proteomes" id="UP000799424"/>
    </source>
</evidence>
<feature type="region of interest" description="Disordered" evidence="2">
    <location>
        <begin position="505"/>
        <end position="530"/>
    </location>
</feature>
<evidence type="ECO:0000259" key="3">
    <source>
        <dbReference type="PROSITE" id="PS50048"/>
    </source>
</evidence>
<feature type="compositionally biased region" description="Acidic residues" evidence="2">
    <location>
        <begin position="40"/>
        <end position="60"/>
    </location>
</feature>
<dbReference type="CDD" id="cd00067">
    <property type="entry name" value="GAL4"/>
    <property type="match status" value="1"/>
</dbReference>
<evidence type="ECO:0000256" key="1">
    <source>
        <dbReference type="ARBA" id="ARBA00023242"/>
    </source>
</evidence>
<keyword evidence="1" id="KW-0539">Nucleus</keyword>
<proteinExistence type="predicted"/>
<reference evidence="4" key="1">
    <citation type="journal article" date="2020" name="Stud. Mycol.">
        <title>101 Dothideomycetes genomes: a test case for predicting lifestyles and emergence of pathogens.</title>
        <authorList>
            <person name="Haridas S."/>
            <person name="Albert R."/>
            <person name="Binder M."/>
            <person name="Bloem J."/>
            <person name="Labutti K."/>
            <person name="Salamov A."/>
            <person name="Andreopoulos B."/>
            <person name="Baker S."/>
            <person name="Barry K."/>
            <person name="Bills G."/>
            <person name="Bluhm B."/>
            <person name="Cannon C."/>
            <person name="Castanera R."/>
            <person name="Culley D."/>
            <person name="Daum C."/>
            <person name="Ezra D."/>
            <person name="Gonzalez J."/>
            <person name="Henrissat B."/>
            <person name="Kuo A."/>
            <person name="Liang C."/>
            <person name="Lipzen A."/>
            <person name="Lutzoni F."/>
            <person name="Magnuson J."/>
            <person name="Mondo S."/>
            <person name="Nolan M."/>
            <person name="Ohm R."/>
            <person name="Pangilinan J."/>
            <person name="Park H.-J."/>
            <person name="Ramirez L."/>
            <person name="Alfaro M."/>
            <person name="Sun H."/>
            <person name="Tritt A."/>
            <person name="Yoshinaga Y."/>
            <person name="Zwiers L.-H."/>
            <person name="Turgeon B."/>
            <person name="Goodwin S."/>
            <person name="Spatafora J."/>
            <person name="Crous P."/>
            <person name="Grigoriev I."/>
        </authorList>
    </citation>
    <scope>NUCLEOTIDE SEQUENCE</scope>
    <source>
        <strain evidence="4">CBS 113818</strain>
    </source>
</reference>
<dbReference type="Gene3D" id="4.10.240.10">
    <property type="entry name" value="Zn(2)-C6 fungal-type DNA-binding domain"/>
    <property type="match status" value="1"/>
</dbReference>
<evidence type="ECO:0000313" key="4">
    <source>
        <dbReference type="EMBL" id="KAF2829626.1"/>
    </source>
</evidence>
<keyword evidence="5" id="KW-1185">Reference proteome</keyword>
<dbReference type="InterPro" id="IPR001138">
    <property type="entry name" value="Zn2Cys6_DnaBD"/>
</dbReference>
<accession>A0A6A7A8V4</accession>